<evidence type="ECO:0000313" key="2">
    <source>
        <dbReference type="EMBL" id="KAH9839150.1"/>
    </source>
</evidence>
<keyword evidence="3" id="KW-1185">Reference proteome</keyword>
<feature type="compositionally biased region" description="Polar residues" evidence="1">
    <location>
        <begin position="224"/>
        <end position="245"/>
    </location>
</feature>
<dbReference type="GeneID" id="72007956"/>
<dbReference type="RefSeq" id="XP_047780905.1">
    <property type="nucleotide sequence ID" value="XM_047927224.1"/>
</dbReference>
<sequence>MPSNSKYPICDIVAGVPDATVKIGGPIMLLIKVAGTVVPSIVLRQGDKAQALTLTLLEETKDIMDPSSHNLLQRQYETLVGMRRNIKGGNVLQFRHYYRIYQFRADAVDLSDQTVTSSQYARCAQMWEEKGITEYTRYTLRRKSSTVSKLTFVTVKEDPIAQPAPEAPSSAQQDTADPESRSADVTEQRDQQDTKQKTRTHNAASASGTNPFVYPGEDAAADGDSQSNAESSYELTDSISLSESDLTSDCDQSADDVS</sequence>
<proteinExistence type="predicted"/>
<reference evidence="2 3" key="1">
    <citation type="journal article" date="2021" name="Environ. Microbiol.">
        <title>Gene family expansions and transcriptome signatures uncover fungal adaptations to wood decay.</title>
        <authorList>
            <person name="Hage H."/>
            <person name="Miyauchi S."/>
            <person name="Viragh M."/>
            <person name="Drula E."/>
            <person name="Min B."/>
            <person name="Chaduli D."/>
            <person name="Navarro D."/>
            <person name="Favel A."/>
            <person name="Norest M."/>
            <person name="Lesage-Meessen L."/>
            <person name="Balint B."/>
            <person name="Merenyi Z."/>
            <person name="de Eugenio L."/>
            <person name="Morin E."/>
            <person name="Martinez A.T."/>
            <person name="Baldrian P."/>
            <person name="Stursova M."/>
            <person name="Martinez M.J."/>
            <person name="Novotny C."/>
            <person name="Magnuson J.K."/>
            <person name="Spatafora J.W."/>
            <person name="Maurice S."/>
            <person name="Pangilinan J."/>
            <person name="Andreopoulos W."/>
            <person name="LaButti K."/>
            <person name="Hundley H."/>
            <person name="Na H."/>
            <person name="Kuo A."/>
            <person name="Barry K."/>
            <person name="Lipzen A."/>
            <person name="Henrissat B."/>
            <person name="Riley R."/>
            <person name="Ahrendt S."/>
            <person name="Nagy L.G."/>
            <person name="Grigoriev I.V."/>
            <person name="Martin F."/>
            <person name="Rosso M.N."/>
        </authorList>
    </citation>
    <scope>NUCLEOTIDE SEQUENCE [LARGE SCALE GENOMIC DNA]</scope>
    <source>
        <strain evidence="2 3">CIRM-BRFM 1785</strain>
    </source>
</reference>
<dbReference type="EMBL" id="JADCUA010000006">
    <property type="protein sequence ID" value="KAH9839150.1"/>
    <property type="molecule type" value="Genomic_DNA"/>
</dbReference>
<protein>
    <submittedName>
        <fullName evidence="2">Uncharacterized protein</fullName>
    </submittedName>
</protein>
<feature type="region of interest" description="Disordered" evidence="1">
    <location>
        <begin position="158"/>
        <end position="258"/>
    </location>
</feature>
<dbReference type="Proteomes" id="UP000814176">
    <property type="component" value="Unassembled WGS sequence"/>
</dbReference>
<accession>A0ABQ8KMQ4</accession>
<feature type="compositionally biased region" description="Polar residues" evidence="1">
    <location>
        <begin position="201"/>
        <end position="210"/>
    </location>
</feature>
<evidence type="ECO:0000313" key="3">
    <source>
        <dbReference type="Proteomes" id="UP000814176"/>
    </source>
</evidence>
<name>A0ABQ8KMQ4_9APHY</name>
<comment type="caution">
    <text evidence="2">The sequence shown here is derived from an EMBL/GenBank/DDBJ whole genome shotgun (WGS) entry which is preliminary data.</text>
</comment>
<feature type="compositionally biased region" description="Basic and acidic residues" evidence="1">
    <location>
        <begin position="178"/>
        <end position="196"/>
    </location>
</feature>
<evidence type="ECO:0000256" key="1">
    <source>
        <dbReference type="SAM" id="MobiDB-lite"/>
    </source>
</evidence>
<feature type="compositionally biased region" description="Low complexity" evidence="1">
    <location>
        <begin position="160"/>
        <end position="173"/>
    </location>
</feature>
<gene>
    <name evidence="2" type="ORF">C8Q71DRAFT_855790</name>
</gene>
<organism evidence="2 3">
    <name type="scientific">Rhodofomes roseus</name>
    <dbReference type="NCBI Taxonomy" id="34475"/>
    <lineage>
        <taxon>Eukaryota</taxon>
        <taxon>Fungi</taxon>
        <taxon>Dikarya</taxon>
        <taxon>Basidiomycota</taxon>
        <taxon>Agaricomycotina</taxon>
        <taxon>Agaricomycetes</taxon>
        <taxon>Polyporales</taxon>
        <taxon>Rhodofomes</taxon>
    </lineage>
</organism>
<feature type="compositionally biased region" description="Acidic residues" evidence="1">
    <location>
        <begin position="246"/>
        <end position="258"/>
    </location>
</feature>